<gene>
    <name evidence="1" type="ORF">IAQ69_03800</name>
</gene>
<name>A0A7T7WJI2_9GAMM</name>
<dbReference type="EMBL" id="CP060811">
    <property type="protein sequence ID" value="QQN88817.1"/>
    <property type="molecule type" value="Genomic_DNA"/>
</dbReference>
<dbReference type="GO" id="GO:0032259">
    <property type="term" value="P:methylation"/>
    <property type="evidence" value="ECO:0007669"/>
    <property type="project" value="UniProtKB-KW"/>
</dbReference>
<dbReference type="Proteomes" id="UP000596079">
    <property type="component" value="Chromosome"/>
</dbReference>
<evidence type="ECO:0000313" key="1">
    <source>
        <dbReference type="EMBL" id="QQN88817.1"/>
    </source>
</evidence>
<dbReference type="Gene3D" id="3.40.50.150">
    <property type="entry name" value="Vaccinia Virus protein VP39"/>
    <property type="match status" value="1"/>
</dbReference>
<dbReference type="Pfam" id="PF05401">
    <property type="entry name" value="NodS"/>
    <property type="match status" value="1"/>
</dbReference>
<evidence type="ECO:0000313" key="2">
    <source>
        <dbReference type="Proteomes" id="UP000596079"/>
    </source>
</evidence>
<accession>A0A7T7WJI2</accession>
<reference evidence="1 2" key="1">
    <citation type="submission" date="2020-08" db="EMBL/GenBank/DDBJ databases">
        <title>Emergence of ISAba1-mediated novel tet(X) in Acinetobacter variabilis from a chicken farm.</title>
        <authorList>
            <person name="Peng K."/>
            <person name="Li R."/>
        </authorList>
    </citation>
    <scope>NUCLEOTIDE SEQUENCE [LARGE SCALE GENOMIC DNA]</scope>
    <source>
        <strain evidence="1 2">XM9F202-2</strain>
    </source>
</reference>
<proteinExistence type="predicted"/>
<protein>
    <submittedName>
        <fullName evidence="1">Methyltransferase domain-containing protein</fullName>
    </submittedName>
</protein>
<dbReference type="GO" id="GO:0009312">
    <property type="term" value="P:oligosaccharide biosynthetic process"/>
    <property type="evidence" value="ECO:0007669"/>
    <property type="project" value="InterPro"/>
</dbReference>
<keyword evidence="1" id="KW-0489">Methyltransferase</keyword>
<dbReference type="InterPro" id="IPR008715">
    <property type="entry name" value="SAM-MeTfrase_NodS-like"/>
</dbReference>
<sequence>MNSKSTYDHAYFDALYALNQGDPWHYEQRWYEQRKRQICKALLPKLHFESAIEIGCSNGMLSQELAPHTGELICLDANTTAIRLAQQRLQDYSHVNFVQGVVPEDLPERKFQLIVLSEVLYYLDQAALEKLTHWLQYALDAEGCILACHWRAPISGFSFTGDDIHDHLNAHLPYKKCSQLQEPDFLVDVWINSPQSVAEQEGLK</sequence>
<keyword evidence="1" id="KW-0808">Transferase</keyword>
<organism evidence="1 2">
    <name type="scientific">Acinetobacter variabilis</name>
    <dbReference type="NCBI Taxonomy" id="70346"/>
    <lineage>
        <taxon>Bacteria</taxon>
        <taxon>Pseudomonadati</taxon>
        <taxon>Pseudomonadota</taxon>
        <taxon>Gammaproteobacteria</taxon>
        <taxon>Moraxellales</taxon>
        <taxon>Moraxellaceae</taxon>
        <taxon>Acinetobacter</taxon>
    </lineage>
</organism>
<dbReference type="AlphaFoldDB" id="A0A7T7WJI2"/>
<dbReference type="RefSeq" id="WP_200229955.1">
    <property type="nucleotide sequence ID" value="NZ_CP060811.1"/>
</dbReference>
<dbReference type="InterPro" id="IPR029063">
    <property type="entry name" value="SAM-dependent_MTases_sf"/>
</dbReference>
<dbReference type="SUPFAM" id="SSF53335">
    <property type="entry name" value="S-adenosyl-L-methionine-dependent methyltransferases"/>
    <property type="match status" value="1"/>
</dbReference>
<dbReference type="GO" id="GO:0008757">
    <property type="term" value="F:S-adenosylmethionine-dependent methyltransferase activity"/>
    <property type="evidence" value="ECO:0007669"/>
    <property type="project" value="InterPro"/>
</dbReference>